<dbReference type="InterPro" id="IPR050172">
    <property type="entry name" value="SsuD_RutA_monooxygenase"/>
</dbReference>
<dbReference type="PANTHER" id="PTHR42847">
    <property type="entry name" value="ALKANESULFONATE MONOOXYGENASE"/>
    <property type="match status" value="1"/>
</dbReference>
<sequence>MAEATPAHATTQVAQTVAHRRWPQSPRKMSFGLMVPLTEGSPFGGDAAPSFAQILEIVRAADAAGVEIAWFADHFSAPPSKDMDHERGCWEAFSLIAGLAGATQDLGIAYGPMVACATFRNPGLLARMTETIDEISGGKFILGLGAGWHRPEYDAYDYPFDHRVSRFEEIIHVVAAMLREGGSTFTGEYTRTADAFNRPAGPRSATGGAPILIGSSGDRMLGILARYADAWNTGWQHEVDAVRDNFAKLDAACEAVGRDPKTVVRTVGGNVGLENATGRRGAMLTGSDDEIATRFVEFRDFGTDHFIVGLDPCTPESVAHLGRIIEQVDRA</sequence>
<gene>
    <name evidence="7" type="ORF">AVDCRST_MAG33-2995</name>
</gene>
<dbReference type="PANTHER" id="PTHR42847:SF4">
    <property type="entry name" value="ALKANESULFONATE MONOOXYGENASE-RELATED"/>
    <property type="match status" value="1"/>
</dbReference>
<dbReference type="EMBL" id="CADCWK010000374">
    <property type="protein sequence ID" value="CAA9575383.1"/>
    <property type="molecule type" value="Genomic_DNA"/>
</dbReference>
<dbReference type="SUPFAM" id="SSF51679">
    <property type="entry name" value="Bacterial luciferase-like"/>
    <property type="match status" value="1"/>
</dbReference>
<evidence type="ECO:0000256" key="5">
    <source>
        <dbReference type="SAM" id="MobiDB-lite"/>
    </source>
</evidence>
<dbReference type="GO" id="GO:0008726">
    <property type="term" value="F:alkanesulfonate monooxygenase activity"/>
    <property type="evidence" value="ECO:0007669"/>
    <property type="project" value="TreeGrafter"/>
</dbReference>
<proteinExistence type="predicted"/>
<keyword evidence="3" id="KW-0560">Oxidoreductase</keyword>
<feature type="compositionally biased region" description="Low complexity" evidence="5">
    <location>
        <begin position="1"/>
        <end position="17"/>
    </location>
</feature>
<dbReference type="InterPro" id="IPR036661">
    <property type="entry name" value="Luciferase-like_sf"/>
</dbReference>
<keyword evidence="1" id="KW-0285">Flavoprotein</keyword>
<evidence type="ECO:0000256" key="3">
    <source>
        <dbReference type="ARBA" id="ARBA00023002"/>
    </source>
</evidence>
<keyword evidence="4" id="KW-0503">Monooxygenase</keyword>
<dbReference type="Pfam" id="PF00296">
    <property type="entry name" value="Bac_luciferase"/>
    <property type="match status" value="1"/>
</dbReference>
<dbReference type="InterPro" id="IPR011251">
    <property type="entry name" value="Luciferase-like_dom"/>
</dbReference>
<feature type="domain" description="Luciferase-like" evidence="6">
    <location>
        <begin position="29"/>
        <end position="268"/>
    </location>
</feature>
<name>A0A6J4VCQ6_9BACT</name>
<evidence type="ECO:0000256" key="1">
    <source>
        <dbReference type="ARBA" id="ARBA00022630"/>
    </source>
</evidence>
<dbReference type="Gene3D" id="3.20.20.30">
    <property type="entry name" value="Luciferase-like domain"/>
    <property type="match status" value="1"/>
</dbReference>
<evidence type="ECO:0000259" key="6">
    <source>
        <dbReference type="Pfam" id="PF00296"/>
    </source>
</evidence>
<feature type="region of interest" description="Disordered" evidence="5">
    <location>
        <begin position="1"/>
        <end position="21"/>
    </location>
</feature>
<organism evidence="7">
    <name type="scientific">uncultured Thermomicrobiales bacterium</name>
    <dbReference type="NCBI Taxonomy" id="1645740"/>
    <lineage>
        <taxon>Bacteria</taxon>
        <taxon>Pseudomonadati</taxon>
        <taxon>Thermomicrobiota</taxon>
        <taxon>Thermomicrobia</taxon>
        <taxon>Thermomicrobiales</taxon>
        <taxon>environmental samples</taxon>
    </lineage>
</organism>
<evidence type="ECO:0000313" key="7">
    <source>
        <dbReference type="EMBL" id="CAA9575383.1"/>
    </source>
</evidence>
<evidence type="ECO:0000256" key="2">
    <source>
        <dbReference type="ARBA" id="ARBA00022643"/>
    </source>
</evidence>
<reference evidence="7" key="1">
    <citation type="submission" date="2020-02" db="EMBL/GenBank/DDBJ databases">
        <authorList>
            <person name="Meier V. D."/>
        </authorList>
    </citation>
    <scope>NUCLEOTIDE SEQUENCE</scope>
    <source>
        <strain evidence="7">AVDCRST_MAG33</strain>
    </source>
</reference>
<evidence type="ECO:0000256" key="4">
    <source>
        <dbReference type="ARBA" id="ARBA00023033"/>
    </source>
</evidence>
<keyword evidence="2" id="KW-0288">FMN</keyword>
<dbReference type="AlphaFoldDB" id="A0A6J4VCQ6"/>
<protein>
    <recommendedName>
        <fullName evidence="6">Luciferase-like domain-containing protein</fullName>
    </recommendedName>
</protein>
<accession>A0A6J4VCQ6</accession>
<dbReference type="GO" id="GO:0046306">
    <property type="term" value="P:alkanesulfonate catabolic process"/>
    <property type="evidence" value="ECO:0007669"/>
    <property type="project" value="TreeGrafter"/>
</dbReference>